<dbReference type="AlphaFoldDB" id="A0AAD9Q6Y2"/>
<dbReference type="Proteomes" id="UP001249851">
    <property type="component" value="Unassembled WGS sequence"/>
</dbReference>
<evidence type="ECO:0000313" key="3">
    <source>
        <dbReference type="Proteomes" id="UP001249851"/>
    </source>
</evidence>
<feature type="compositionally biased region" description="Polar residues" evidence="1">
    <location>
        <begin position="1"/>
        <end position="20"/>
    </location>
</feature>
<evidence type="ECO:0000256" key="1">
    <source>
        <dbReference type="SAM" id="MobiDB-lite"/>
    </source>
</evidence>
<name>A0AAD9Q6Y2_ACRCE</name>
<keyword evidence="3" id="KW-1185">Reference proteome</keyword>
<reference evidence="2" key="2">
    <citation type="journal article" date="2023" name="Science">
        <title>Genomic signatures of disease resistance in endangered staghorn corals.</title>
        <authorList>
            <person name="Vollmer S.V."/>
            <person name="Selwyn J.D."/>
            <person name="Despard B.A."/>
            <person name="Roesel C.L."/>
        </authorList>
    </citation>
    <scope>NUCLEOTIDE SEQUENCE</scope>
    <source>
        <strain evidence="2">K2</strain>
    </source>
</reference>
<proteinExistence type="predicted"/>
<feature type="compositionally biased region" description="Low complexity" evidence="1">
    <location>
        <begin position="21"/>
        <end position="30"/>
    </location>
</feature>
<dbReference type="EMBL" id="JARQWQ010000060">
    <property type="protein sequence ID" value="KAK2555867.1"/>
    <property type="molecule type" value="Genomic_DNA"/>
</dbReference>
<protein>
    <submittedName>
        <fullName evidence="2">Uncharacterized protein</fullName>
    </submittedName>
</protein>
<reference evidence="2" key="1">
    <citation type="journal article" date="2023" name="G3 (Bethesda)">
        <title>Whole genome assembly and annotation of the endangered Caribbean coral Acropora cervicornis.</title>
        <authorList>
            <person name="Selwyn J.D."/>
            <person name="Vollmer S.V."/>
        </authorList>
    </citation>
    <scope>NUCLEOTIDE SEQUENCE</scope>
    <source>
        <strain evidence="2">K2</strain>
    </source>
</reference>
<gene>
    <name evidence="2" type="ORF">P5673_022521</name>
</gene>
<accession>A0AAD9Q6Y2</accession>
<evidence type="ECO:0000313" key="2">
    <source>
        <dbReference type="EMBL" id="KAK2555867.1"/>
    </source>
</evidence>
<feature type="region of interest" description="Disordered" evidence="1">
    <location>
        <begin position="1"/>
        <end position="30"/>
    </location>
</feature>
<comment type="caution">
    <text evidence="2">The sequence shown here is derived from an EMBL/GenBank/DDBJ whole genome shotgun (WGS) entry which is preliminary data.</text>
</comment>
<organism evidence="2 3">
    <name type="scientific">Acropora cervicornis</name>
    <name type="common">Staghorn coral</name>
    <dbReference type="NCBI Taxonomy" id="6130"/>
    <lineage>
        <taxon>Eukaryota</taxon>
        <taxon>Metazoa</taxon>
        <taxon>Cnidaria</taxon>
        <taxon>Anthozoa</taxon>
        <taxon>Hexacorallia</taxon>
        <taxon>Scleractinia</taxon>
        <taxon>Astrocoeniina</taxon>
        <taxon>Acroporidae</taxon>
        <taxon>Acropora</taxon>
    </lineage>
</organism>
<sequence>MTTAPNASRKSATAATTPEYDSTTTDGSDATAAIVDAADERIDWLNYDCLPKAALTCPGQFSISGKR</sequence>